<dbReference type="EMBL" id="QLNT01000016">
    <property type="protein sequence ID" value="KAF3066853.1"/>
    <property type="molecule type" value="Genomic_DNA"/>
</dbReference>
<comment type="caution">
    <text evidence="2">The sequence shown here is derived from an EMBL/GenBank/DDBJ whole genome shotgun (WGS) entry which is preliminary data.</text>
</comment>
<name>A0A9P4X8M5_9HYPO</name>
<proteinExistence type="predicted"/>
<evidence type="ECO:0000256" key="1">
    <source>
        <dbReference type="SAM" id="MobiDB-lite"/>
    </source>
</evidence>
<dbReference type="AlphaFoldDB" id="A0A9P4X8M5"/>
<keyword evidence="3" id="KW-1185">Reference proteome</keyword>
<feature type="region of interest" description="Disordered" evidence="1">
    <location>
        <begin position="171"/>
        <end position="198"/>
    </location>
</feature>
<dbReference type="Proteomes" id="UP000801864">
    <property type="component" value="Unassembled WGS sequence"/>
</dbReference>
<gene>
    <name evidence="2" type="ORF">CFAM422_008831</name>
</gene>
<sequence>MQKKENAKVREWYEVENGPDSELEVRHQMQRDVGQRIGARTMRCFDVSEKVEVCCGPPVSVMNLVVCAPWRMICSRTTRRTSLIRLEESGAARSKCILLAELVVKIWWTRPVVALFGQRGYFGTARMPFGTRLQRPMDGGLEGAIGGSFERSRKRSRWVVALRLRWERASQTTPSSRDSNPITTRLWTSDQPRVGKGSTDIIQHIWP</sequence>
<reference evidence="2 3" key="1">
    <citation type="submission" date="2018-06" db="EMBL/GenBank/DDBJ databases">
        <title>Genome analysis of cellulolytic fungus Trichoderma lentiforme CFAM-422.</title>
        <authorList>
            <person name="Steindorff A.S."/>
            <person name="Formighieri E.F."/>
            <person name="Midorikawa G.E.O."/>
            <person name="Tamietti M.S."/>
            <person name="Ramos E.Z."/>
            <person name="Silva A.S."/>
            <person name="Bon E.P.S."/>
            <person name="Mendes T.D."/>
            <person name="Damaso M.C.T."/>
            <person name="Favaro L.C.L."/>
        </authorList>
    </citation>
    <scope>NUCLEOTIDE SEQUENCE [LARGE SCALE GENOMIC DNA]</scope>
    <source>
        <strain evidence="2 3">CFAM-422</strain>
    </source>
</reference>
<protein>
    <submittedName>
        <fullName evidence="2">Uncharacterized protein</fullName>
    </submittedName>
</protein>
<evidence type="ECO:0000313" key="2">
    <source>
        <dbReference type="EMBL" id="KAF3066853.1"/>
    </source>
</evidence>
<organism evidence="2 3">
    <name type="scientific">Trichoderma lentiforme</name>
    <dbReference type="NCBI Taxonomy" id="1567552"/>
    <lineage>
        <taxon>Eukaryota</taxon>
        <taxon>Fungi</taxon>
        <taxon>Dikarya</taxon>
        <taxon>Ascomycota</taxon>
        <taxon>Pezizomycotina</taxon>
        <taxon>Sordariomycetes</taxon>
        <taxon>Hypocreomycetidae</taxon>
        <taxon>Hypocreales</taxon>
        <taxon>Hypocreaceae</taxon>
        <taxon>Trichoderma</taxon>
    </lineage>
</organism>
<feature type="compositionally biased region" description="Polar residues" evidence="1">
    <location>
        <begin position="171"/>
        <end position="191"/>
    </location>
</feature>
<evidence type="ECO:0000313" key="3">
    <source>
        <dbReference type="Proteomes" id="UP000801864"/>
    </source>
</evidence>
<accession>A0A9P4X8M5</accession>